<sequence>MEEHQPGPTISFALITDIHYAATGDPDRDSGCSDDLQKSVAWWNRQSAAFLLQFGDLIKGSSQHARKELQESLGHLGGFHGKTRHIIGNHCLAIPENDLTTALGLHAPYYTFSIAPFRFIILHGMDISTLTKPRTKQDKEHLSRYLSKPELHDYCGAIGETQTGWLRSELNKAEQTGERVIIASHFPLHAETTDPRYGLLWNHHEIREILTASPAVKVCISGHYHYGGYAREKNLHLIVLPAFVNRHLHPGQASTMAELSLNRLLIRTENENHLYDLPLD</sequence>
<dbReference type="eggNOG" id="COG1409">
    <property type="taxonomic scope" value="Bacteria"/>
</dbReference>
<keyword evidence="3" id="KW-1185">Reference proteome</keyword>
<dbReference type="AlphaFoldDB" id="A1BJF0"/>
<dbReference type="PANTHER" id="PTHR16509:SF8">
    <property type="entry name" value="MANGANESE-DEPENDENT ADP-RIBOSE_CDP-ALCOHOL DIPHOSPHATASE"/>
    <property type="match status" value="1"/>
</dbReference>
<dbReference type="HOGENOM" id="CLU_039893_2_0_10"/>
<dbReference type="Pfam" id="PF00149">
    <property type="entry name" value="Metallophos"/>
    <property type="match status" value="1"/>
</dbReference>
<protein>
    <recommendedName>
        <fullName evidence="1">Calcineurin-like phosphoesterase domain-containing protein</fullName>
    </recommendedName>
</protein>
<gene>
    <name evidence="2" type="ordered locus">Cpha266_2539</name>
</gene>
<dbReference type="Proteomes" id="UP000008701">
    <property type="component" value="Chromosome"/>
</dbReference>
<proteinExistence type="predicted"/>
<dbReference type="InterPro" id="IPR029052">
    <property type="entry name" value="Metallo-depent_PP-like"/>
</dbReference>
<reference evidence="2 3" key="1">
    <citation type="submission" date="2006-12" db="EMBL/GenBank/DDBJ databases">
        <title>Complete sequence of Chlorobium phaeobacteroides DSM 266.</title>
        <authorList>
            <consortium name="US DOE Joint Genome Institute"/>
            <person name="Copeland A."/>
            <person name="Lucas S."/>
            <person name="Lapidus A."/>
            <person name="Barry K."/>
            <person name="Detter J.C."/>
            <person name="Glavina del Rio T."/>
            <person name="Hammon N."/>
            <person name="Israni S."/>
            <person name="Pitluck S."/>
            <person name="Goltsman E."/>
            <person name="Schmutz J."/>
            <person name="Larimer F."/>
            <person name="Land M."/>
            <person name="Hauser L."/>
            <person name="Mikhailova N."/>
            <person name="Li T."/>
            <person name="Overmann J."/>
            <person name="Bryant D.A."/>
            <person name="Richardson P."/>
        </authorList>
    </citation>
    <scope>NUCLEOTIDE SEQUENCE [LARGE SCALE GENOMIC DNA]</scope>
    <source>
        <strain evidence="2 3">DSM 266</strain>
    </source>
</reference>
<evidence type="ECO:0000313" key="2">
    <source>
        <dbReference type="EMBL" id="ABL66527.1"/>
    </source>
</evidence>
<evidence type="ECO:0000259" key="1">
    <source>
        <dbReference type="Pfam" id="PF00149"/>
    </source>
</evidence>
<dbReference type="GO" id="GO:0030145">
    <property type="term" value="F:manganese ion binding"/>
    <property type="evidence" value="ECO:0007669"/>
    <property type="project" value="TreeGrafter"/>
</dbReference>
<evidence type="ECO:0000313" key="3">
    <source>
        <dbReference type="Proteomes" id="UP000008701"/>
    </source>
</evidence>
<organism evidence="2 3">
    <name type="scientific">Chlorobium phaeobacteroides (strain DSM 266 / SMG 266 / 2430)</name>
    <dbReference type="NCBI Taxonomy" id="290317"/>
    <lineage>
        <taxon>Bacteria</taxon>
        <taxon>Pseudomonadati</taxon>
        <taxon>Chlorobiota</taxon>
        <taxon>Chlorobiia</taxon>
        <taxon>Chlorobiales</taxon>
        <taxon>Chlorobiaceae</taxon>
        <taxon>Chlorobium/Pelodictyon group</taxon>
        <taxon>Chlorobium</taxon>
    </lineage>
</organism>
<dbReference type="OrthoDB" id="9795554at2"/>
<dbReference type="SUPFAM" id="SSF56300">
    <property type="entry name" value="Metallo-dependent phosphatases"/>
    <property type="match status" value="1"/>
</dbReference>
<dbReference type="GO" id="GO:0047734">
    <property type="term" value="F:CDP-glycerol diphosphatase activity"/>
    <property type="evidence" value="ECO:0007669"/>
    <property type="project" value="TreeGrafter"/>
</dbReference>
<dbReference type="EMBL" id="CP000492">
    <property type="protein sequence ID" value="ABL66527.1"/>
    <property type="molecule type" value="Genomic_DNA"/>
</dbReference>
<accession>A1BJF0</accession>
<feature type="domain" description="Calcineurin-like phosphoesterase" evidence="1">
    <location>
        <begin position="11"/>
        <end position="226"/>
    </location>
</feature>
<dbReference type="RefSeq" id="WP_011746304.1">
    <property type="nucleotide sequence ID" value="NC_008639.1"/>
</dbReference>
<dbReference type="KEGG" id="cph:Cpha266_2539"/>
<dbReference type="Gene3D" id="3.60.21.10">
    <property type="match status" value="1"/>
</dbReference>
<dbReference type="STRING" id="290317.Cpha266_2539"/>
<dbReference type="GO" id="GO:0047631">
    <property type="term" value="F:ADP-ribose diphosphatase activity"/>
    <property type="evidence" value="ECO:0007669"/>
    <property type="project" value="TreeGrafter"/>
</dbReference>
<dbReference type="GO" id="GO:0008663">
    <property type="term" value="F:2',3'-cyclic-nucleotide 2'-phosphodiesterase activity"/>
    <property type="evidence" value="ECO:0007669"/>
    <property type="project" value="TreeGrafter"/>
</dbReference>
<dbReference type="PANTHER" id="PTHR16509">
    <property type="match status" value="1"/>
</dbReference>
<name>A1BJF0_CHLPD</name>
<dbReference type="InterPro" id="IPR004843">
    <property type="entry name" value="Calcineurin-like_PHP"/>
</dbReference>